<dbReference type="Pfam" id="PF00172">
    <property type="entry name" value="Zn_clus"/>
    <property type="match status" value="1"/>
</dbReference>
<dbReference type="PROSITE" id="PS00463">
    <property type="entry name" value="ZN2_CY6_FUNGAL_1"/>
    <property type="match status" value="1"/>
</dbReference>
<reference evidence="3" key="1">
    <citation type="journal article" date="2014" name="Genome Announc.">
        <title>Genome sequence of the yeast Cyberlindnera fabianii (Hansenula fabianii).</title>
        <authorList>
            <person name="Freel K.C."/>
            <person name="Sarilar V."/>
            <person name="Neuveglise C."/>
            <person name="Devillers H."/>
            <person name="Friedrich A."/>
            <person name="Schacherer J."/>
        </authorList>
    </citation>
    <scope>NUCLEOTIDE SEQUENCE</scope>
    <source>
        <strain evidence="3">YJS4271</strain>
    </source>
</reference>
<gene>
    <name evidence="3" type="ORF">CYFA0S_01e00672g</name>
</gene>
<proteinExistence type="predicted"/>
<evidence type="ECO:0000313" key="3">
    <source>
        <dbReference type="EMBL" id="CDR36341.1"/>
    </source>
</evidence>
<dbReference type="OrthoDB" id="3980623at2759"/>
<feature type="compositionally biased region" description="Basic residues" evidence="1">
    <location>
        <begin position="32"/>
        <end position="51"/>
    </location>
</feature>
<dbReference type="SMART" id="SM00066">
    <property type="entry name" value="GAL4"/>
    <property type="match status" value="1"/>
</dbReference>
<dbReference type="AlphaFoldDB" id="A0A061AFG9"/>
<dbReference type="Gene3D" id="4.10.240.10">
    <property type="entry name" value="Zn(2)-C6 fungal-type DNA-binding domain"/>
    <property type="match status" value="1"/>
</dbReference>
<dbReference type="VEuPathDB" id="FungiDB:BON22_0807"/>
<evidence type="ECO:0000259" key="2">
    <source>
        <dbReference type="PROSITE" id="PS50048"/>
    </source>
</evidence>
<dbReference type="InterPro" id="IPR001138">
    <property type="entry name" value="Zn2Cys6_DnaBD"/>
</dbReference>
<protein>
    <submittedName>
        <fullName evidence="3">CYFA0S01e00672g1_1</fullName>
    </submittedName>
</protein>
<accession>A0A061AFG9</accession>
<dbReference type="PhylomeDB" id="A0A061AFG9"/>
<dbReference type="GO" id="GO:0008270">
    <property type="term" value="F:zinc ion binding"/>
    <property type="evidence" value="ECO:0007669"/>
    <property type="project" value="InterPro"/>
</dbReference>
<feature type="region of interest" description="Disordered" evidence="1">
    <location>
        <begin position="1"/>
        <end position="51"/>
    </location>
</feature>
<dbReference type="CDD" id="cd00067">
    <property type="entry name" value="GAL4"/>
    <property type="match status" value="1"/>
</dbReference>
<sequence length="538" mass="61237">MPLTKVTNLDHLTSTTTTIDRHEQLVNGPTKTKPRKQRNQPRQNKKTTIPKKRSRKGCFSCKKLKIKCDEARPSCEYCIHTDRICVYPSDTHTSSSSTSSGSGISLVEFDVGASASSKASSKASSVSTQSVLDDEYFGLKMVNDLMVVNDLTNGYVKSLNSMQSAMKITRFEQKLLKLYLDFGGAFFTGNKHAESQKVFEVDAPQLWCRSPLMKNAIYAISTMYLWRFYRLNHISNVYLSGDGYLIIYTNNDPHELSLSQITDSYIQETFRLLRDSLLHVKIYDNTDDVGVIILANIILFAVISVHPVSQQILNVFNGSSNYLADLIEVSSGIINVADTRSDLIRGTGYETVLYRHELLISPPENEPTMFPFIQYLQDYLRDTIQPLDPLYEVYGLAINQFESACFLAVRFGYVLPILRTLMALSRNVSFVALLRVKDYIAMKIMYYLCCVISICGIKMFMEASLWDSYIEEFYQLAYDKFGGFEDQFDLVMYRHVHDRIADAYKRKGKPFLDTEQLKLIGSGKPLDSKMAIGQTIRY</sequence>
<dbReference type="InterPro" id="IPR036864">
    <property type="entry name" value="Zn2-C6_fun-type_DNA-bd_sf"/>
</dbReference>
<name>A0A061AFG9_CYBFA</name>
<dbReference type="EMBL" id="LK052886">
    <property type="protein sequence ID" value="CDR36341.1"/>
    <property type="molecule type" value="Genomic_DNA"/>
</dbReference>
<feature type="compositionally biased region" description="Polar residues" evidence="1">
    <location>
        <begin position="1"/>
        <end position="12"/>
    </location>
</feature>
<organism evidence="3">
    <name type="scientific">Cyberlindnera fabianii</name>
    <name type="common">Yeast</name>
    <name type="synonym">Hansenula fabianii</name>
    <dbReference type="NCBI Taxonomy" id="36022"/>
    <lineage>
        <taxon>Eukaryota</taxon>
        <taxon>Fungi</taxon>
        <taxon>Dikarya</taxon>
        <taxon>Ascomycota</taxon>
        <taxon>Saccharomycotina</taxon>
        <taxon>Saccharomycetes</taxon>
        <taxon>Phaffomycetales</taxon>
        <taxon>Phaffomycetaceae</taxon>
        <taxon>Cyberlindnera</taxon>
    </lineage>
</organism>
<dbReference type="GO" id="GO:0001228">
    <property type="term" value="F:DNA-binding transcription activator activity, RNA polymerase II-specific"/>
    <property type="evidence" value="ECO:0007669"/>
    <property type="project" value="TreeGrafter"/>
</dbReference>
<evidence type="ECO:0000256" key="1">
    <source>
        <dbReference type="SAM" id="MobiDB-lite"/>
    </source>
</evidence>
<feature type="domain" description="Zn(2)-C6 fungal-type" evidence="2">
    <location>
        <begin position="57"/>
        <end position="87"/>
    </location>
</feature>
<dbReference type="InterPro" id="IPR053157">
    <property type="entry name" value="Sterol_Uptake_Regulator"/>
</dbReference>
<dbReference type="SUPFAM" id="SSF57701">
    <property type="entry name" value="Zn2/Cys6 DNA-binding domain"/>
    <property type="match status" value="1"/>
</dbReference>
<dbReference type="PANTHER" id="PTHR47784:SF5">
    <property type="entry name" value="STEROL UPTAKE CONTROL PROTEIN 2"/>
    <property type="match status" value="1"/>
</dbReference>
<dbReference type="PANTHER" id="PTHR47784">
    <property type="entry name" value="STEROL UPTAKE CONTROL PROTEIN 2"/>
    <property type="match status" value="1"/>
</dbReference>
<dbReference type="PROSITE" id="PS50048">
    <property type="entry name" value="ZN2_CY6_FUNGAL_2"/>
    <property type="match status" value="1"/>
</dbReference>